<dbReference type="OrthoDB" id="6783874at2759"/>
<dbReference type="EMBL" id="OU898277">
    <property type="protein sequence ID" value="CAG9828977.1"/>
    <property type="molecule type" value="Genomic_DNA"/>
</dbReference>
<protein>
    <submittedName>
        <fullName evidence="1">Uncharacterized protein</fullName>
    </submittedName>
</protein>
<dbReference type="AlphaFoldDB" id="A0A9N9STJ2"/>
<organism evidence="1 2">
    <name type="scientific">Diabrotica balteata</name>
    <name type="common">Banded cucumber beetle</name>
    <dbReference type="NCBI Taxonomy" id="107213"/>
    <lineage>
        <taxon>Eukaryota</taxon>
        <taxon>Metazoa</taxon>
        <taxon>Ecdysozoa</taxon>
        <taxon>Arthropoda</taxon>
        <taxon>Hexapoda</taxon>
        <taxon>Insecta</taxon>
        <taxon>Pterygota</taxon>
        <taxon>Neoptera</taxon>
        <taxon>Endopterygota</taxon>
        <taxon>Coleoptera</taxon>
        <taxon>Polyphaga</taxon>
        <taxon>Cucujiformia</taxon>
        <taxon>Chrysomeloidea</taxon>
        <taxon>Chrysomelidae</taxon>
        <taxon>Galerucinae</taxon>
        <taxon>Diabroticina</taxon>
        <taxon>Diabroticites</taxon>
        <taxon>Diabrotica</taxon>
    </lineage>
</organism>
<accession>A0A9N9STJ2</accession>
<dbReference type="PANTHER" id="PTHR47027">
    <property type="entry name" value="REVERSE TRANSCRIPTASE DOMAIN-CONTAINING PROTEIN"/>
    <property type="match status" value="1"/>
</dbReference>
<gene>
    <name evidence="1" type="ORF">DIABBA_LOCUS2852</name>
</gene>
<sequence length="131" mass="16119">MRYYLHSVLLYGMESWTLKKIDIKKLEAFELWMYRRILRISWTEKVTNVEVLRRMNKEKEVIFTIQKRKLQYLGHITRGERYELLQIIMQGKIAGKRSIARRRNSWLKNLREWYSCSNNKFFRSAVSKIRI</sequence>
<evidence type="ECO:0000313" key="2">
    <source>
        <dbReference type="Proteomes" id="UP001153709"/>
    </source>
</evidence>
<dbReference type="PANTHER" id="PTHR47027:SF8">
    <property type="entry name" value="RIBONUCLEASE H"/>
    <property type="match status" value="1"/>
</dbReference>
<name>A0A9N9STJ2_DIABA</name>
<evidence type="ECO:0000313" key="1">
    <source>
        <dbReference type="EMBL" id="CAG9828977.1"/>
    </source>
</evidence>
<feature type="non-terminal residue" evidence="1">
    <location>
        <position position="131"/>
    </location>
</feature>
<keyword evidence="2" id="KW-1185">Reference proteome</keyword>
<proteinExistence type="predicted"/>
<dbReference type="Proteomes" id="UP001153709">
    <property type="component" value="Chromosome 2"/>
</dbReference>
<reference evidence="1" key="1">
    <citation type="submission" date="2022-01" db="EMBL/GenBank/DDBJ databases">
        <authorList>
            <person name="King R."/>
        </authorList>
    </citation>
    <scope>NUCLEOTIDE SEQUENCE</scope>
</reference>